<keyword evidence="2" id="KW-0812">Transmembrane</keyword>
<keyword evidence="4" id="KW-1185">Reference proteome</keyword>
<keyword evidence="2" id="KW-0472">Membrane</keyword>
<feature type="compositionally biased region" description="Low complexity" evidence="1">
    <location>
        <begin position="57"/>
        <end position="68"/>
    </location>
</feature>
<gene>
    <name evidence="3" type="ORF">GE061_018681</name>
</gene>
<name>A0A8S9XGN3_APOLU</name>
<feature type="compositionally biased region" description="Low complexity" evidence="1">
    <location>
        <begin position="16"/>
        <end position="25"/>
    </location>
</feature>
<evidence type="ECO:0000256" key="2">
    <source>
        <dbReference type="SAM" id="Phobius"/>
    </source>
</evidence>
<protein>
    <submittedName>
        <fullName evidence="3">Uncharacterized protein</fullName>
    </submittedName>
</protein>
<reference evidence="3" key="1">
    <citation type="journal article" date="2021" name="Mol. Ecol. Resour.">
        <title>Apolygus lucorum genome provides insights into omnivorousness and mesophyll feeding.</title>
        <authorList>
            <person name="Liu Y."/>
            <person name="Liu H."/>
            <person name="Wang H."/>
            <person name="Huang T."/>
            <person name="Liu B."/>
            <person name="Yang B."/>
            <person name="Yin L."/>
            <person name="Li B."/>
            <person name="Zhang Y."/>
            <person name="Zhang S."/>
            <person name="Jiang F."/>
            <person name="Zhang X."/>
            <person name="Ren Y."/>
            <person name="Wang B."/>
            <person name="Wang S."/>
            <person name="Lu Y."/>
            <person name="Wu K."/>
            <person name="Fan W."/>
            <person name="Wang G."/>
        </authorList>
    </citation>
    <scope>NUCLEOTIDE SEQUENCE</scope>
    <source>
        <strain evidence="3">12Hb</strain>
    </source>
</reference>
<comment type="caution">
    <text evidence="3">The sequence shown here is derived from an EMBL/GenBank/DDBJ whole genome shotgun (WGS) entry which is preliminary data.</text>
</comment>
<organism evidence="3 4">
    <name type="scientific">Apolygus lucorum</name>
    <name type="common">Small green plant bug</name>
    <name type="synonym">Lygocoris lucorum</name>
    <dbReference type="NCBI Taxonomy" id="248454"/>
    <lineage>
        <taxon>Eukaryota</taxon>
        <taxon>Metazoa</taxon>
        <taxon>Ecdysozoa</taxon>
        <taxon>Arthropoda</taxon>
        <taxon>Hexapoda</taxon>
        <taxon>Insecta</taxon>
        <taxon>Pterygota</taxon>
        <taxon>Neoptera</taxon>
        <taxon>Paraneoptera</taxon>
        <taxon>Hemiptera</taxon>
        <taxon>Heteroptera</taxon>
        <taxon>Panheteroptera</taxon>
        <taxon>Cimicomorpha</taxon>
        <taxon>Miridae</taxon>
        <taxon>Mirini</taxon>
        <taxon>Apolygus</taxon>
    </lineage>
</organism>
<evidence type="ECO:0000256" key="1">
    <source>
        <dbReference type="SAM" id="MobiDB-lite"/>
    </source>
</evidence>
<dbReference type="AlphaFoldDB" id="A0A8S9XGN3"/>
<evidence type="ECO:0000313" key="4">
    <source>
        <dbReference type="Proteomes" id="UP000466442"/>
    </source>
</evidence>
<evidence type="ECO:0000313" key="3">
    <source>
        <dbReference type="EMBL" id="KAF6207438.1"/>
    </source>
</evidence>
<dbReference type="Proteomes" id="UP000466442">
    <property type="component" value="Unassembled WGS sequence"/>
</dbReference>
<feature type="transmembrane region" description="Helical" evidence="2">
    <location>
        <begin position="128"/>
        <end position="147"/>
    </location>
</feature>
<keyword evidence="2" id="KW-1133">Transmembrane helix</keyword>
<feature type="region of interest" description="Disordered" evidence="1">
    <location>
        <begin position="1"/>
        <end position="97"/>
    </location>
</feature>
<sequence>MPKKIREAQQARMNSPEESPSSKSPSTRDTKILEKETEIAVSATRKDLIDTGPGQGPPTESEGPPGSTRAAVAALVTEATRRRSRRSPTSGTPDPIKTYEFSSSCFHRSLPLFGFSCCTIKSKYKDKYFECCSLYLICSLISFLSYVCVY</sequence>
<feature type="compositionally biased region" description="Basic and acidic residues" evidence="1">
    <location>
        <begin position="26"/>
        <end position="49"/>
    </location>
</feature>
<proteinExistence type="predicted"/>
<dbReference type="EMBL" id="WIXP02000008">
    <property type="protein sequence ID" value="KAF6207438.1"/>
    <property type="molecule type" value="Genomic_DNA"/>
</dbReference>
<accession>A0A8S9XGN3</accession>